<dbReference type="Pfam" id="PF21317">
    <property type="entry name" value="BetaGal_ABD_1"/>
    <property type="match status" value="1"/>
</dbReference>
<name>V4PD33_9CAUL</name>
<evidence type="ECO:0000256" key="3">
    <source>
        <dbReference type="ARBA" id="ARBA00023295"/>
    </source>
</evidence>
<comment type="similarity">
    <text evidence="1 6">Belongs to the glycosyl hydrolase 35 family.</text>
</comment>
<dbReference type="PRINTS" id="PR00742">
    <property type="entry name" value="GLHYDRLASE35"/>
</dbReference>
<keyword evidence="7" id="KW-0732">Signal</keyword>
<dbReference type="Pfam" id="PF01301">
    <property type="entry name" value="Glyco_hydro_35"/>
    <property type="match status" value="1"/>
</dbReference>
<dbReference type="AlphaFoldDB" id="V4PD33"/>
<dbReference type="GO" id="GO:0004565">
    <property type="term" value="F:beta-galactosidase activity"/>
    <property type="evidence" value="ECO:0007669"/>
    <property type="project" value="UniProtKB-EC"/>
</dbReference>
<evidence type="ECO:0000259" key="10">
    <source>
        <dbReference type="Pfam" id="PF21467"/>
    </source>
</evidence>
<dbReference type="InterPro" id="IPR026283">
    <property type="entry name" value="B-gal_1-like"/>
</dbReference>
<dbReference type="Gene3D" id="3.20.20.80">
    <property type="entry name" value="Glycosidases"/>
    <property type="match status" value="1"/>
</dbReference>
<dbReference type="EMBL" id="AWGB01000015">
    <property type="protein sequence ID" value="ESQ91842.1"/>
    <property type="molecule type" value="Genomic_DNA"/>
</dbReference>
<dbReference type="InterPro" id="IPR008979">
    <property type="entry name" value="Galactose-bd-like_sf"/>
</dbReference>
<feature type="signal peptide" evidence="7">
    <location>
        <begin position="1"/>
        <end position="32"/>
    </location>
</feature>
<comment type="catalytic activity">
    <reaction evidence="5">
        <text>Hydrolysis of terminal non-reducing beta-D-galactose residues in beta-D-galactosides.</text>
        <dbReference type="EC" id="3.2.1.23"/>
    </reaction>
</comment>
<dbReference type="PROSITE" id="PS01182">
    <property type="entry name" value="GLYCOSYL_HYDROL_F35"/>
    <property type="match status" value="1"/>
</dbReference>
<gene>
    <name evidence="11" type="ORF">ABENE_09420</name>
</gene>
<protein>
    <recommendedName>
        <fullName evidence="5">Beta-galactosidase</fullName>
        <ecNumber evidence="5">3.2.1.23</ecNumber>
    </recommendedName>
</protein>
<dbReference type="InterPro" id="IPR006311">
    <property type="entry name" value="TAT_signal"/>
</dbReference>
<comment type="caution">
    <text evidence="11">The sequence shown here is derived from an EMBL/GenBank/DDBJ whole genome shotgun (WGS) entry which is preliminary data.</text>
</comment>
<dbReference type="GO" id="GO:0005975">
    <property type="term" value="P:carbohydrate metabolic process"/>
    <property type="evidence" value="ECO:0007669"/>
    <property type="project" value="InterPro"/>
</dbReference>
<accession>V4PD33</accession>
<evidence type="ECO:0000256" key="7">
    <source>
        <dbReference type="SAM" id="SignalP"/>
    </source>
</evidence>
<dbReference type="PIRSF" id="PIRSF006336">
    <property type="entry name" value="B-gal"/>
    <property type="match status" value="1"/>
</dbReference>
<keyword evidence="2 5" id="KW-0378">Hydrolase</keyword>
<dbReference type="InterPro" id="IPR017853">
    <property type="entry name" value="GH"/>
</dbReference>
<dbReference type="InterPro" id="IPR048912">
    <property type="entry name" value="BetaGal1-like_ABD1"/>
</dbReference>
<dbReference type="InterPro" id="IPR048913">
    <property type="entry name" value="BetaGal_gal-bd"/>
</dbReference>
<feature type="active site" description="Proton donor" evidence="4">
    <location>
        <position position="191"/>
    </location>
</feature>
<reference evidence="11 12" key="1">
    <citation type="journal article" date="2014" name="Nature">
        <title>Sequential evolution of bacterial morphology by co-option of a developmental regulator.</title>
        <authorList>
            <person name="Jiang C."/>
            <person name="Brown P.J."/>
            <person name="Ducret A."/>
            <person name="Brun Y.V."/>
        </authorList>
    </citation>
    <scope>NUCLEOTIDE SEQUENCE [LARGE SCALE GENOMIC DNA]</scope>
    <source>
        <strain evidence="11 12">DSM 16100</strain>
    </source>
</reference>
<keyword evidence="3 5" id="KW-0326">Glycosidase</keyword>
<evidence type="ECO:0000313" key="12">
    <source>
        <dbReference type="Proteomes" id="UP000017837"/>
    </source>
</evidence>
<dbReference type="Proteomes" id="UP000017837">
    <property type="component" value="Unassembled WGS sequence"/>
</dbReference>
<keyword evidence="12" id="KW-1185">Reference proteome</keyword>
<evidence type="ECO:0000313" key="11">
    <source>
        <dbReference type="EMBL" id="ESQ91842.1"/>
    </source>
</evidence>
<dbReference type="PATRIC" id="fig|1121022.4.peg.1899"/>
<proteinExistence type="inferred from homology"/>
<feature type="chain" id="PRO_5004724800" description="Beta-galactosidase" evidence="7">
    <location>
        <begin position="33"/>
        <end position="616"/>
    </location>
</feature>
<feature type="domain" description="Beta-galactosidase 1-like first all-beta" evidence="9">
    <location>
        <begin position="401"/>
        <end position="510"/>
    </location>
</feature>
<dbReference type="Gene3D" id="2.60.120.260">
    <property type="entry name" value="Galactose-binding domain-like"/>
    <property type="match status" value="2"/>
</dbReference>
<feature type="active site" description="Nucleophile" evidence="4">
    <location>
        <position position="267"/>
    </location>
</feature>
<evidence type="ECO:0000256" key="4">
    <source>
        <dbReference type="PIRSR" id="PIRSR006336-1"/>
    </source>
</evidence>
<evidence type="ECO:0000259" key="8">
    <source>
        <dbReference type="Pfam" id="PF01301"/>
    </source>
</evidence>
<sequence length="616" mass="68388">MEYLMTTRRSFLTGTTAVLAAGGLSPLSPALAANARFTSDDTHFLLDGKPFQILAGEMHYPRIPRACWRDRMQKLKAMGLNTLTTYVFWNAHEPKPGHFDFADNMDIAAYIRMAQEEGLWVNLRPGPYVCAEWDGGGFPAWLLPTPDVQPRSTDPRYFKPVEAWLKRLGKELSPLLIDKGGPIIMTQVENEYGAFGKDQVYLQQQMKALRAAGFSGLLYTADPSEYFANGSIPGLVGGINFGTMAKAEKEFSDRAKVRPTGPYMCSELWGGWFDSFGRIHETMPTQPLIDSLKWMLENKYSISFYMLHGGTSFGFTAGANWNKDGYQPQISSYDYDALLDEAGRPTPKYMSVQALFKAYLPADTFAPMPAAEKAISLPRFRLKESASLDQLLPSSIKAANPQTLEALGQNNGLVLYRHTLKNDASGQLHFEDVRDYALVKINDKALGALDRRYNETGMDVAARSGDKLDILVDTMGHCNYGKNIGKDQKGLIGEARLGDAPLTDWEHYCLPLDTLSQLRFAGAPTDGPAFYRARFSLTEVGYTFLDMRGWGKGHVWINGHNLGRYWSVGPQQALFVPASWLKAGENEVIVLDLHPGSDRSLAASPKQIWDLPGSGI</sequence>
<dbReference type="EC" id="3.2.1.23" evidence="5"/>
<dbReference type="STRING" id="1121022.GCA_000376105_02616"/>
<evidence type="ECO:0000259" key="9">
    <source>
        <dbReference type="Pfam" id="PF21317"/>
    </source>
</evidence>
<dbReference type="InterPro" id="IPR001944">
    <property type="entry name" value="Glycoside_Hdrlase_35"/>
</dbReference>
<dbReference type="InterPro" id="IPR019801">
    <property type="entry name" value="Glyco_hydro_35_CS"/>
</dbReference>
<evidence type="ECO:0000256" key="6">
    <source>
        <dbReference type="RuleBase" id="RU003679"/>
    </source>
</evidence>
<feature type="domain" description="Glycoside hydrolase 35 catalytic" evidence="8">
    <location>
        <begin position="44"/>
        <end position="358"/>
    </location>
</feature>
<evidence type="ECO:0000256" key="2">
    <source>
        <dbReference type="ARBA" id="ARBA00022801"/>
    </source>
</evidence>
<dbReference type="PROSITE" id="PS51318">
    <property type="entry name" value="TAT"/>
    <property type="match status" value="1"/>
</dbReference>
<dbReference type="Pfam" id="PF21467">
    <property type="entry name" value="BetaGal_gal-bd"/>
    <property type="match status" value="1"/>
</dbReference>
<dbReference type="InterPro" id="IPR031330">
    <property type="entry name" value="Gly_Hdrlase_35_cat"/>
</dbReference>
<evidence type="ECO:0000256" key="5">
    <source>
        <dbReference type="RuleBase" id="RU000675"/>
    </source>
</evidence>
<organism evidence="11 12">
    <name type="scientific">Asticcacaulis benevestitus DSM 16100 = ATCC BAA-896</name>
    <dbReference type="NCBI Taxonomy" id="1121022"/>
    <lineage>
        <taxon>Bacteria</taxon>
        <taxon>Pseudomonadati</taxon>
        <taxon>Pseudomonadota</taxon>
        <taxon>Alphaproteobacteria</taxon>
        <taxon>Caulobacterales</taxon>
        <taxon>Caulobacteraceae</taxon>
        <taxon>Asticcacaulis</taxon>
    </lineage>
</organism>
<evidence type="ECO:0000256" key="1">
    <source>
        <dbReference type="ARBA" id="ARBA00009809"/>
    </source>
</evidence>
<dbReference type="SUPFAM" id="SSF49785">
    <property type="entry name" value="Galactose-binding domain-like"/>
    <property type="match status" value="1"/>
</dbReference>
<dbReference type="PANTHER" id="PTHR23421">
    <property type="entry name" value="BETA-GALACTOSIDASE RELATED"/>
    <property type="match status" value="1"/>
</dbReference>
<dbReference type="eggNOG" id="COG1874">
    <property type="taxonomic scope" value="Bacteria"/>
</dbReference>
<feature type="domain" description="Beta-galactosidase galactose-binding" evidence="10">
    <location>
        <begin position="528"/>
        <end position="586"/>
    </location>
</feature>
<dbReference type="SUPFAM" id="SSF51445">
    <property type="entry name" value="(Trans)glycosidases"/>
    <property type="match status" value="1"/>
</dbReference>